<organism evidence="1 2">
    <name type="scientific">Candidatus Nitrotoga arctica</name>
    <dbReference type="NCBI Taxonomy" id="453162"/>
    <lineage>
        <taxon>Bacteria</taxon>
        <taxon>Pseudomonadati</taxon>
        <taxon>Pseudomonadota</taxon>
        <taxon>Betaproteobacteria</taxon>
        <taxon>Nitrosomonadales</taxon>
        <taxon>Gallionellaceae</taxon>
        <taxon>Candidatus Nitrotoga</taxon>
    </lineage>
</organism>
<dbReference type="EMBL" id="OU912926">
    <property type="protein sequence ID" value="CAG9932786.1"/>
    <property type="molecule type" value="Genomic_DNA"/>
</dbReference>
<sequence>MIKFARQLRVVDGFNGMPDRLLGSEISSFAYPYGAWDGRCVNTVREVGYCPICTTHTSWALRGGTAPPQLCHLTVFNTDTTSSLARKPYFGSNDVSWHAVSRYALQRVTSRMKGRTT</sequence>
<evidence type="ECO:0000313" key="2">
    <source>
        <dbReference type="Proteomes" id="UP000839052"/>
    </source>
</evidence>
<gene>
    <name evidence="1" type="ORF">NTG6680_1533</name>
</gene>
<dbReference type="Proteomes" id="UP000839052">
    <property type="component" value="Chromosome"/>
</dbReference>
<keyword evidence="2" id="KW-1185">Reference proteome</keyword>
<evidence type="ECO:0000313" key="1">
    <source>
        <dbReference type="EMBL" id="CAG9932786.1"/>
    </source>
</evidence>
<proteinExistence type="predicted"/>
<name>A0ABN8ANL5_9PROT</name>
<reference evidence="1 2" key="1">
    <citation type="submission" date="2021-10" db="EMBL/GenBank/DDBJ databases">
        <authorList>
            <person name="Koch H."/>
        </authorList>
    </citation>
    <scope>NUCLEOTIDE SEQUENCE [LARGE SCALE GENOMIC DNA]</scope>
    <source>
        <strain evidence="1">6680</strain>
    </source>
</reference>
<dbReference type="Gene3D" id="3.20.20.370">
    <property type="entry name" value="Glycoside hydrolase/deacetylase"/>
    <property type="match status" value="1"/>
</dbReference>
<dbReference type="InterPro" id="IPR011330">
    <property type="entry name" value="Glyco_hydro/deAcase_b/a-brl"/>
</dbReference>
<dbReference type="SUPFAM" id="SSF88713">
    <property type="entry name" value="Glycoside hydrolase/deacetylase"/>
    <property type="match status" value="1"/>
</dbReference>
<dbReference type="RefSeq" id="WP_239796675.1">
    <property type="nucleotide sequence ID" value="NZ_OU912926.1"/>
</dbReference>
<protein>
    <submittedName>
        <fullName evidence="1">Uncharacterized protein</fullName>
    </submittedName>
</protein>
<accession>A0ABN8ANL5</accession>